<dbReference type="SUPFAM" id="SSF51161">
    <property type="entry name" value="Trimeric LpxA-like enzymes"/>
    <property type="match status" value="1"/>
</dbReference>
<dbReference type="GeneID" id="58046430"/>
<dbReference type="InterPro" id="IPR051159">
    <property type="entry name" value="Hexapeptide_acetyltransf"/>
</dbReference>
<accession>A0ABX6F7T2</accession>
<sequence>MNDVFEKQLADFVAAGNEVVGRPARISGVFTLTYGKGKNSKLIFEEGCVFNNFSINIEQGDAIFSAGKFSYIRGRYFVGSGSTISIGDKTAINRHLLMTAMEGASITIGKNCLISDVSLSTTDWHSIISLETGDRINPAKDIVVEDSVWLGEGVTINKGVTVGHNSIVGAKSVVTKPIKPNCIAAGIPAKILKEGVTWQRELIPMPSLPADKY</sequence>
<dbReference type="Pfam" id="PF00132">
    <property type="entry name" value="Hexapep"/>
    <property type="match status" value="1"/>
</dbReference>
<evidence type="ECO:0000256" key="1">
    <source>
        <dbReference type="ARBA" id="ARBA00022679"/>
    </source>
</evidence>
<dbReference type="InterPro" id="IPR011004">
    <property type="entry name" value="Trimer_LpxA-like_sf"/>
</dbReference>
<proteinExistence type="predicted"/>
<dbReference type="CDD" id="cd04647">
    <property type="entry name" value="LbH_MAT_like"/>
    <property type="match status" value="1"/>
</dbReference>
<dbReference type="Gene3D" id="2.160.10.10">
    <property type="entry name" value="Hexapeptide repeat proteins"/>
    <property type="match status" value="1"/>
</dbReference>
<dbReference type="InterPro" id="IPR001451">
    <property type="entry name" value="Hexapep"/>
</dbReference>
<dbReference type="PANTHER" id="PTHR23416">
    <property type="entry name" value="SIALIC ACID SYNTHASE-RELATED"/>
    <property type="match status" value="1"/>
</dbReference>
<evidence type="ECO:0000313" key="4">
    <source>
        <dbReference type="EMBL" id="QGR70536.1"/>
    </source>
</evidence>
<evidence type="ECO:0008006" key="6">
    <source>
        <dbReference type="Google" id="ProtNLM"/>
    </source>
</evidence>
<keyword evidence="3" id="KW-0012">Acyltransferase</keyword>
<protein>
    <recommendedName>
        <fullName evidence="6">Transferase</fullName>
    </recommendedName>
</protein>
<dbReference type="PANTHER" id="PTHR23416:SF78">
    <property type="entry name" value="LIPOPOLYSACCHARIDE BIOSYNTHESIS O-ACETYL TRANSFERASE WBBJ-RELATED"/>
    <property type="match status" value="1"/>
</dbReference>
<gene>
    <name evidence="4" type="ORF">FOC37_09170</name>
</gene>
<keyword evidence="5" id="KW-1185">Reference proteome</keyword>
<keyword evidence="1" id="KW-0808">Transferase</keyword>
<dbReference type="EMBL" id="CP046294">
    <property type="protein sequence ID" value="QGR70536.1"/>
    <property type="molecule type" value="Genomic_DNA"/>
</dbReference>
<dbReference type="RefSeq" id="WP_050413728.1">
    <property type="nucleotide sequence ID" value="NZ_CBCSII010000015.1"/>
</dbReference>
<evidence type="ECO:0000256" key="2">
    <source>
        <dbReference type="ARBA" id="ARBA00022737"/>
    </source>
</evidence>
<evidence type="ECO:0000313" key="5">
    <source>
        <dbReference type="Proteomes" id="UP000424966"/>
    </source>
</evidence>
<dbReference type="Proteomes" id="UP000424966">
    <property type="component" value="Chromosome"/>
</dbReference>
<dbReference type="PROSITE" id="PS00101">
    <property type="entry name" value="HEXAPEP_TRANSFERASES"/>
    <property type="match status" value="1"/>
</dbReference>
<name>A0ABX6F7T2_YERIN</name>
<organism evidence="4 5">
    <name type="scientific">Yersinia intermedia</name>
    <dbReference type="NCBI Taxonomy" id="631"/>
    <lineage>
        <taxon>Bacteria</taxon>
        <taxon>Pseudomonadati</taxon>
        <taxon>Pseudomonadota</taxon>
        <taxon>Gammaproteobacteria</taxon>
        <taxon>Enterobacterales</taxon>
        <taxon>Yersiniaceae</taxon>
        <taxon>Yersinia</taxon>
    </lineage>
</organism>
<dbReference type="InterPro" id="IPR018357">
    <property type="entry name" value="Hexapep_transf_CS"/>
</dbReference>
<keyword evidence="2" id="KW-0677">Repeat</keyword>
<reference evidence="4 5" key="1">
    <citation type="submission" date="2019-11" db="EMBL/GenBank/DDBJ databases">
        <title>FDA dAtabase for Regulatory Grade micrObial Sequences (FDA-ARGOS): Supporting development and validation of Infectious Disease Dx tests.</title>
        <authorList>
            <person name="Patel R."/>
            <person name="Rucinski S."/>
            <person name="Tallon L."/>
            <person name="Sadzewicz L."/>
            <person name="Vavikolanu K."/>
            <person name="Mehta A."/>
            <person name="Aluvathingal J."/>
            <person name="Nadendla S."/>
            <person name="Nandy P."/>
            <person name="Geyer C."/>
            <person name="Yan Y."/>
            <person name="Sichtig H."/>
        </authorList>
    </citation>
    <scope>NUCLEOTIDE SEQUENCE [LARGE SCALE GENOMIC DNA]</scope>
    <source>
        <strain evidence="4 5">FDAARGOS_729</strain>
    </source>
</reference>
<evidence type="ECO:0000256" key="3">
    <source>
        <dbReference type="ARBA" id="ARBA00023315"/>
    </source>
</evidence>